<keyword evidence="1" id="KW-1133">Transmembrane helix</keyword>
<feature type="transmembrane region" description="Helical" evidence="1">
    <location>
        <begin position="56"/>
        <end position="76"/>
    </location>
</feature>
<protein>
    <submittedName>
        <fullName evidence="2">Uncharacterized protein</fullName>
    </submittedName>
</protein>
<evidence type="ECO:0000313" key="2">
    <source>
        <dbReference type="EMBL" id="VEU38133.1"/>
    </source>
</evidence>
<evidence type="ECO:0000256" key="1">
    <source>
        <dbReference type="SAM" id="Phobius"/>
    </source>
</evidence>
<dbReference type="Proteomes" id="UP000291116">
    <property type="component" value="Unassembled WGS sequence"/>
</dbReference>
<keyword evidence="1" id="KW-0812">Transmembrane</keyword>
<dbReference type="EMBL" id="CAACVS010000156">
    <property type="protein sequence ID" value="VEU38133.1"/>
    <property type="molecule type" value="Genomic_DNA"/>
</dbReference>
<evidence type="ECO:0000313" key="3">
    <source>
        <dbReference type="Proteomes" id="UP000291116"/>
    </source>
</evidence>
<organism evidence="2 3">
    <name type="scientific">Pseudo-nitzschia multistriata</name>
    <dbReference type="NCBI Taxonomy" id="183589"/>
    <lineage>
        <taxon>Eukaryota</taxon>
        <taxon>Sar</taxon>
        <taxon>Stramenopiles</taxon>
        <taxon>Ochrophyta</taxon>
        <taxon>Bacillariophyta</taxon>
        <taxon>Bacillariophyceae</taxon>
        <taxon>Bacillariophycidae</taxon>
        <taxon>Bacillariales</taxon>
        <taxon>Bacillariaceae</taxon>
        <taxon>Pseudo-nitzschia</taxon>
    </lineage>
</organism>
<sequence>MCQPFEAKVSIPLIQVHCVVNFICNIVLYQIVCLVGIVVIEYGTIIVVISNAGGGGAPAVVPVAISFFVLAFGRFVSCQQRCAYLVSRTSTRHATDIGTAHRALCHVPSSRCHPLFVTGFVKDVTTSQQLDRATIGSNVLRSKILEANRAARCRAVGSPQRLGSSPIDFRQPSCSRGVVSLVSACFPPIQCPPSKHKECPCQDNRVLAYPIKYAFEDRGLFPFLEDFCDRIDAVHQSLFVFGPFQIWSHLVANDPIDSTVCQNMP</sequence>
<keyword evidence="3" id="KW-1185">Reference proteome</keyword>
<proteinExistence type="predicted"/>
<reference evidence="2 3" key="1">
    <citation type="submission" date="2019-01" db="EMBL/GenBank/DDBJ databases">
        <authorList>
            <person name="Ferrante I. M."/>
        </authorList>
    </citation>
    <scope>NUCLEOTIDE SEQUENCE [LARGE SCALE GENOMIC DNA]</scope>
    <source>
        <strain evidence="2 3">B856</strain>
    </source>
</reference>
<feature type="transmembrane region" description="Helical" evidence="1">
    <location>
        <begin position="26"/>
        <end position="49"/>
    </location>
</feature>
<keyword evidence="1" id="KW-0472">Membrane</keyword>
<accession>A0A448Z7W8</accession>
<dbReference type="AlphaFoldDB" id="A0A448Z7W8"/>
<name>A0A448Z7W8_9STRA</name>
<gene>
    <name evidence="2" type="ORF">PSNMU_V1.4_AUG-EV-PASAV3_0049470</name>
</gene>